<keyword evidence="2" id="KW-0503">Monooxygenase</keyword>
<keyword evidence="3" id="KW-1185">Reference proteome</keyword>
<name>A0ABY7HH61_9BACT</name>
<proteinExistence type="predicted"/>
<dbReference type="PANTHER" id="PTHR37916:SF2">
    <property type="entry name" value="CHITIN-BINDING TYPE-4 DOMAIN-CONTAINING PROTEIN"/>
    <property type="match status" value="1"/>
</dbReference>
<dbReference type="NCBIfam" id="NF043005">
    <property type="entry name" value="sce4755_fam"/>
    <property type="match status" value="1"/>
</dbReference>
<evidence type="ECO:0000259" key="1">
    <source>
        <dbReference type="Pfam" id="PF20238"/>
    </source>
</evidence>
<dbReference type="RefSeq" id="WP_269041011.1">
    <property type="nucleotide sequence ID" value="NZ_CP114040.1"/>
</dbReference>
<evidence type="ECO:0000313" key="2">
    <source>
        <dbReference type="EMBL" id="WAS98653.1"/>
    </source>
</evidence>
<dbReference type="Proteomes" id="UP001164459">
    <property type="component" value="Chromosome"/>
</dbReference>
<dbReference type="PANTHER" id="PTHR37916">
    <property type="entry name" value="CHITIN-BINDING TYPE-4 DOMAIN-CONTAINING PROTEIN"/>
    <property type="match status" value="1"/>
</dbReference>
<evidence type="ECO:0000313" key="3">
    <source>
        <dbReference type="Proteomes" id="UP001164459"/>
    </source>
</evidence>
<dbReference type="InterPro" id="IPR046530">
    <property type="entry name" value="BIM1-like_dom"/>
</dbReference>
<accession>A0ABY7HH61</accession>
<protein>
    <submittedName>
        <fullName evidence="2">Lytic polysaccharide monooxygenase</fullName>
    </submittedName>
</protein>
<sequence>MVSPGARRSGWLVLAGLVWLPGTARAHIRLIEPAPRHEQQKAGPCGAGAEDARGEVVSTFRPGQTITVRWQEEVAHPGYFRIAFDDEGQDAFVDPEEAGQSGDPAVVLVDLIADKDGTQTYEQAVTLPNRPCDRCTLQLVQVMTDKAPYGDGNDLYYQCADLVLSEDAPETSGAPAENDAAGGCRVGASGPLALALLLGRRRRRA</sequence>
<feature type="domain" description="Copper acquisition factor BIM1-like" evidence="1">
    <location>
        <begin position="26"/>
        <end position="175"/>
    </location>
</feature>
<dbReference type="EMBL" id="CP114040">
    <property type="protein sequence ID" value="WAS98653.1"/>
    <property type="molecule type" value="Genomic_DNA"/>
</dbReference>
<dbReference type="GO" id="GO:0004497">
    <property type="term" value="F:monooxygenase activity"/>
    <property type="evidence" value="ECO:0007669"/>
    <property type="project" value="UniProtKB-KW"/>
</dbReference>
<reference evidence="2" key="1">
    <citation type="submission" date="2022-11" db="EMBL/GenBank/DDBJ databases">
        <title>Minimal conservation of predation-associated metabolite biosynthetic gene clusters underscores biosynthetic potential of Myxococcota including descriptions for ten novel species: Archangium lansinium sp. nov., Myxococcus landrumus sp. nov., Nannocystis bai.</title>
        <authorList>
            <person name="Ahearne A."/>
            <person name="Stevens C."/>
            <person name="Dowd S."/>
        </authorList>
    </citation>
    <scope>NUCLEOTIDE SEQUENCE</scope>
    <source>
        <strain evidence="2">Fl3</strain>
    </source>
</reference>
<gene>
    <name evidence="2" type="ORF">O0S08_21160</name>
</gene>
<organism evidence="2 3">
    <name type="scientific">Nannocystis punicea</name>
    <dbReference type="NCBI Taxonomy" id="2995304"/>
    <lineage>
        <taxon>Bacteria</taxon>
        <taxon>Pseudomonadati</taxon>
        <taxon>Myxococcota</taxon>
        <taxon>Polyangia</taxon>
        <taxon>Nannocystales</taxon>
        <taxon>Nannocystaceae</taxon>
        <taxon>Nannocystis</taxon>
    </lineage>
</organism>
<dbReference type="Pfam" id="PF20238">
    <property type="entry name" value="BIM1-like_dom"/>
    <property type="match status" value="1"/>
</dbReference>
<keyword evidence="2" id="KW-0560">Oxidoreductase</keyword>